<dbReference type="AlphaFoldDB" id="A0A6A7AT87"/>
<protein>
    <submittedName>
        <fullName evidence="2">Uncharacterized protein</fullName>
    </submittedName>
</protein>
<gene>
    <name evidence="2" type="ORF">T440DRAFT_406007</name>
</gene>
<evidence type="ECO:0000256" key="1">
    <source>
        <dbReference type="SAM" id="MobiDB-lite"/>
    </source>
</evidence>
<dbReference type="EMBL" id="MU006336">
    <property type="protein sequence ID" value="KAF2846292.1"/>
    <property type="molecule type" value="Genomic_DNA"/>
</dbReference>
<feature type="compositionally biased region" description="Basic and acidic residues" evidence="1">
    <location>
        <begin position="27"/>
        <end position="38"/>
    </location>
</feature>
<feature type="compositionally biased region" description="Pro residues" evidence="1">
    <location>
        <begin position="1"/>
        <end position="16"/>
    </location>
</feature>
<evidence type="ECO:0000313" key="2">
    <source>
        <dbReference type="EMBL" id="KAF2846292.1"/>
    </source>
</evidence>
<reference evidence="2" key="1">
    <citation type="submission" date="2020-01" db="EMBL/GenBank/DDBJ databases">
        <authorList>
            <consortium name="DOE Joint Genome Institute"/>
            <person name="Haridas S."/>
            <person name="Albert R."/>
            <person name="Binder M."/>
            <person name="Bloem J."/>
            <person name="Labutti K."/>
            <person name="Salamov A."/>
            <person name="Andreopoulos B."/>
            <person name="Baker S.E."/>
            <person name="Barry K."/>
            <person name="Bills G."/>
            <person name="Bluhm B.H."/>
            <person name="Cannon C."/>
            <person name="Castanera R."/>
            <person name="Culley D.E."/>
            <person name="Daum C."/>
            <person name="Ezra D."/>
            <person name="Gonzalez J.B."/>
            <person name="Henrissat B."/>
            <person name="Kuo A."/>
            <person name="Liang C."/>
            <person name="Lipzen A."/>
            <person name="Lutzoni F."/>
            <person name="Magnuson J."/>
            <person name="Mondo S."/>
            <person name="Nolan M."/>
            <person name="Ohm R."/>
            <person name="Pangilinan J."/>
            <person name="Park H.-J."/>
            <person name="Ramirez L."/>
            <person name="Alfaro M."/>
            <person name="Sun H."/>
            <person name="Tritt A."/>
            <person name="Yoshinaga Y."/>
            <person name="Zwiers L.-H."/>
            <person name="Turgeon B.G."/>
            <person name="Goodwin S.B."/>
            <person name="Spatafora J.W."/>
            <person name="Crous P.W."/>
            <person name="Grigoriev I.V."/>
        </authorList>
    </citation>
    <scope>NUCLEOTIDE SEQUENCE</scope>
    <source>
        <strain evidence="2">IPT5</strain>
    </source>
</reference>
<dbReference type="Proteomes" id="UP000799423">
    <property type="component" value="Unassembled WGS sequence"/>
</dbReference>
<accession>A0A6A7AT87</accession>
<organism evidence="2 3">
    <name type="scientific">Plenodomus tracheiphilus IPT5</name>
    <dbReference type="NCBI Taxonomy" id="1408161"/>
    <lineage>
        <taxon>Eukaryota</taxon>
        <taxon>Fungi</taxon>
        <taxon>Dikarya</taxon>
        <taxon>Ascomycota</taxon>
        <taxon>Pezizomycotina</taxon>
        <taxon>Dothideomycetes</taxon>
        <taxon>Pleosporomycetidae</taxon>
        <taxon>Pleosporales</taxon>
        <taxon>Pleosporineae</taxon>
        <taxon>Leptosphaeriaceae</taxon>
        <taxon>Plenodomus</taxon>
    </lineage>
</organism>
<name>A0A6A7AT87_9PLEO</name>
<dbReference type="OrthoDB" id="10539693at2759"/>
<proteinExistence type="predicted"/>
<feature type="region of interest" description="Disordered" evidence="1">
    <location>
        <begin position="1"/>
        <end position="49"/>
    </location>
</feature>
<keyword evidence="3" id="KW-1185">Reference proteome</keyword>
<sequence length="142" mass="15786">MATRPTRPPPPIPSPSATPSTQAITEPHLKEQDSDETIRPQAHAPRPRVLVGELPPPVLRRIIFGHLDSPESRSALVLACPSVVVKAVRREPIVPIVQVDAGWPFKRLQVEVVLAQMAPEKLVKDAAWWRKVEALRRAEMRG</sequence>
<evidence type="ECO:0000313" key="3">
    <source>
        <dbReference type="Proteomes" id="UP000799423"/>
    </source>
</evidence>